<dbReference type="InterPro" id="IPR039859">
    <property type="entry name" value="PFA4/ZDH16/20/ERF2-like"/>
</dbReference>
<keyword evidence="6 7" id="KW-0012">Acyltransferase</keyword>
<sequence>MKLARLNSSVLRSLLEHCRMASFALRSITYNSFTNKSAMVDVAVEPLLWMVEKITKYLGPIMVVMVIILCSLILVILYVFGAPFVLSEQGWFPFIFHIVFGHWLFLNTLFNYYKGVTTPPGYPPAVLSDTSVATICKKCIAPKPPRTHHCSLCNKCVLKMDHHCPWLNNCVGHFNHRYFISFCIYMTLGTAYISIFIWPLFAREFFDAKKTFKSLLQGSLLFYFLKYNVKEPELEENVPSGHTHTGSWTDYDSVQHKAVTFLFFLTFSVVLALGMLTMWHARLISKGETSIEKNINNKERRRLKQLNVEYKNPYDFGFRQNWRDLLGLTEKRTFWRHILFPSSHPPNGDGIHWKRIPTPGFVTKNGNSFHSC</sequence>
<protein>
    <recommendedName>
        <fullName evidence="7">Palmitoyltransferase</fullName>
        <ecNumber evidence="7">2.3.1.225</ecNumber>
    </recommendedName>
</protein>
<dbReference type="OrthoDB" id="331948at2759"/>
<keyword evidence="3 7" id="KW-0812">Transmembrane</keyword>
<gene>
    <name evidence="9" type="ORF">BSL78_07643</name>
</gene>
<comment type="caution">
    <text evidence="9">The sequence shown here is derived from an EMBL/GenBank/DDBJ whole genome shotgun (WGS) entry which is preliminary data.</text>
</comment>
<feature type="domain" description="Palmitoyltransferase DHHC" evidence="8">
    <location>
        <begin position="134"/>
        <end position="294"/>
    </location>
</feature>
<keyword evidence="5 7" id="KW-0472">Membrane</keyword>
<feature type="transmembrane region" description="Helical" evidence="7">
    <location>
        <begin position="57"/>
        <end position="79"/>
    </location>
</feature>
<dbReference type="Proteomes" id="UP000230750">
    <property type="component" value="Unassembled WGS sequence"/>
</dbReference>
<organism evidence="9 10">
    <name type="scientific">Stichopus japonicus</name>
    <name type="common">Sea cucumber</name>
    <dbReference type="NCBI Taxonomy" id="307972"/>
    <lineage>
        <taxon>Eukaryota</taxon>
        <taxon>Metazoa</taxon>
        <taxon>Echinodermata</taxon>
        <taxon>Eleutherozoa</taxon>
        <taxon>Echinozoa</taxon>
        <taxon>Holothuroidea</taxon>
        <taxon>Aspidochirotacea</taxon>
        <taxon>Aspidochirotida</taxon>
        <taxon>Stichopodidae</taxon>
        <taxon>Apostichopus</taxon>
    </lineage>
</organism>
<dbReference type="InterPro" id="IPR001594">
    <property type="entry name" value="Palmitoyltrfase_DHHC"/>
</dbReference>
<comment type="subcellular location">
    <subcellularLocation>
        <location evidence="1">Membrane</location>
        <topology evidence="1">Multi-pass membrane protein</topology>
    </subcellularLocation>
</comment>
<evidence type="ECO:0000256" key="3">
    <source>
        <dbReference type="ARBA" id="ARBA00022692"/>
    </source>
</evidence>
<evidence type="ECO:0000256" key="1">
    <source>
        <dbReference type="ARBA" id="ARBA00004141"/>
    </source>
</evidence>
<evidence type="ECO:0000256" key="4">
    <source>
        <dbReference type="ARBA" id="ARBA00022989"/>
    </source>
</evidence>
<comment type="catalytic activity">
    <reaction evidence="7">
        <text>L-cysteinyl-[protein] + hexadecanoyl-CoA = S-hexadecanoyl-L-cysteinyl-[protein] + CoA</text>
        <dbReference type="Rhea" id="RHEA:36683"/>
        <dbReference type="Rhea" id="RHEA-COMP:10131"/>
        <dbReference type="Rhea" id="RHEA-COMP:11032"/>
        <dbReference type="ChEBI" id="CHEBI:29950"/>
        <dbReference type="ChEBI" id="CHEBI:57287"/>
        <dbReference type="ChEBI" id="CHEBI:57379"/>
        <dbReference type="ChEBI" id="CHEBI:74151"/>
        <dbReference type="EC" id="2.3.1.225"/>
    </reaction>
</comment>
<feature type="transmembrane region" description="Helical" evidence="7">
    <location>
        <begin position="178"/>
        <end position="201"/>
    </location>
</feature>
<dbReference type="AlphaFoldDB" id="A0A2G8L5E5"/>
<keyword evidence="10" id="KW-1185">Reference proteome</keyword>
<evidence type="ECO:0000256" key="5">
    <source>
        <dbReference type="ARBA" id="ARBA00023136"/>
    </source>
</evidence>
<keyword evidence="4 7" id="KW-1133">Transmembrane helix</keyword>
<dbReference type="EMBL" id="MRZV01000214">
    <property type="protein sequence ID" value="PIK55483.1"/>
    <property type="molecule type" value="Genomic_DNA"/>
</dbReference>
<accession>A0A2G8L5E5</accession>
<dbReference type="EC" id="2.3.1.225" evidence="7"/>
<comment type="similarity">
    <text evidence="7">Belongs to the DHHC palmitoyltransferase family.</text>
</comment>
<evidence type="ECO:0000256" key="2">
    <source>
        <dbReference type="ARBA" id="ARBA00022679"/>
    </source>
</evidence>
<proteinExistence type="inferred from homology"/>
<dbReference type="Pfam" id="PF01529">
    <property type="entry name" value="DHHC"/>
    <property type="match status" value="1"/>
</dbReference>
<comment type="domain">
    <text evidence="7">The DHHC domain is required for palmitoyltransferase activity.</text>
</comment>
<dbReference type="PANTHER" id="PTHR12246">
    <property type="entry name" value="PALMITOYLTRANSFERASE ZDHHC16"/>
    <property type="match status" value="1"/>
</dbReference>
<evidence type="ECO:0000313" key="9">
    <source>
        <dbReference type="EMBL" id="PIK55483.1"/>
    </source>
</evidence>
<evidence type="ECO:0000313" key="10">
    <source>
        <dbReference type="Proteomes" id="UP000230750"/>
    </source>
</evidence>
<evidence type="ECO:0000256" key="6">
    <source>
        <dbReference type="ARBA" id="ARBA00023315"/>
    </source>
</evidence>
<dbReference type="GO" id="GO:0019706">
    <property type="term" value="F:protein-cysteine S-palmitoyltransferase activity"/>
    <property type="evidence" value="ECO:0007669"/>
    <property type="project" value="UniProtKB-EC"/>
</dbReference>
<dbReference type="STRING" id="307972.A0A2G8L5E5"/>
<evidence type="ECO:0000256" key="7">
    <source>
        <dbReference type="RuleBase" id="RU079119"/>
    </source>
</evidence>
<evidence type="ECO:0000259" key="8">
    <source>
        <dbReference type="Pfam" id="PF01529"/>
    </source>
</evidence>
<dbReference type="GO" id="GO:0016020">
    <property type="term" value="C:membrane"/>
    <property type="evidence" value="ECO:0007669"/>
    <property type="project" value="UniProtKB-SubCell"/>
</dbReference>
<feature type="transmembrane region" description="Helical" evidence="7">
    <location>
        <begin position="91"/>
        <end position="110"/>
    </location>
</feature>
<dbReference type="PROSITE" id="PS50216">
    <property type="entry name" value="DHHC"/>
    <property type="match status" value="1"/>
</dbReference>
<keyword evidence="2 7" id="KW-0808">Transferase</keyword>
<name>A0A2G8L5E5_STIJA</name>
<reference evidence="9 10" key="1">
    <citation type="journal article" date="2017" name="PLoS Biol.">
        <title>The sea cucumber genome provides insights into morphological evolution and visceral regeneration.</title>
        <authorList>
            <person name="Zhang X."/>
            <person name="Sun L."/>
            <person name="Yuan J."/>
            <person name="Sun Y."/>
            <person name="Gao Y."/>
            <person name="Zhang L."/>
            <person name="Li S."/>
            <person name="Dai H."/>
            <person name="Hamel J.F."/>
            <person name="Liu C."/>
            <person name="Yu Y."/>
            <person name="Liu S."/>
            <person name="Lin W."/>
            <person name="Guo K."/>
            <person name="Jin S."/>
            <person name="Xu P."/>
            <person name="Storey K.B."/>
            <person name="Huan P."/>
            <person name="Zhang T."/>
            <person name="Zhou Y."/>
            <person name="Zhang J."/>
            <person name="Lin C."/>
            <person name="Li X."/>
            <person name="Xing L."/>
            <person name="Huo D."/>
            <person name="Sun M."/>
            <person name="Wang L."/>
            <person name="Mercier A."/>
            <person name="Li F."/>
            <person name="Yang H."/>
            <person name="Xiang J."/>
        </authorList>
    </citation>
    <scope>NUCLEOTIDE SEQUENCE [LARGE SCALE GENOMIC DNA]</scope>
    <source>
        <strain evidence="9">Shaxun</strain>
        <tissue evidence="9">Muscle</tissue>
    </source>
</reference>
<feature type="transmembrane region" description="Helical" evidence="7">
    <location>
        <begin position="258"/>
        <end position="279"/>
    </location>
</feature>